<dbReference type="Pfam" id="PF22725">
    <property type="entry name" value="GFO_IDH_MocA_C3"/>
    <property type="match status" value="1"/>
</dbReference>
<dbReference type="OrthoDB" id="3505279at2"/>
<dbReference type="Proteomes" id="UP000280726">
    <property type="component" value="Unassembled WGS sequence"/>
</dbReference>
<dbReference type="RefSeq" id="WP_123916020.1">
    <property type="nucleotide sequence ID" value="NZ_RKRA01000001.1"/>
</dbReference>
<evidence type="ECO:0000313" key="6">
    <source>
        <dbReference type="Proteomes" id="UP000280726"/>
    </source>
</evidence>
<accession>A0A3N4Z2Q7</accession>
<protein>
    <submittedName>
        <fullName evidence="5">Putative dehydrogenase</fullName>
    </submittedName>
</protein>
<comment type="caution">
    <text evidence="5">The sequence shown here is derived from an EMBL/GenBank/DDBJ whole genome shotgun (WGS) entry which is preliminary data.</text>
</comment>
<dbReference type="AlphaFoldDB" id="A0A3N4Z2Q7"/>
<feature type="domain" description="Gfo/Idh/MocA-like oxidoreductase N-terminal" evidence="3">
    <location>
        <begin position="48"/>
        <end position="136"/>
    </location>
</feature>
<evidence type="ECO:0000256" key="1">
    <source>
        <dbReference type="ARBA" id="ARBA00023002"/>
    </source>
</evidence>
<evidence type="ECO:0000256" key="2">
    <source>
        <dbReference type="ARBA" id="ARBA00023027"/>
    </source>
</evidence>
<dbReference type="Pfam" id="PF01408">
    <property type="entry name" value="GFO_IDH_MocA"/>
    <property type="match status" value="1"/>
</dbReference>
<keyword evidence="2" id="KW-0520">NAD</keyword>
<keyword evidence="6" id="KW-1185">Reference proteome</keyword>
<dbReference type="InterPro" id="IPR050463">
    <property type="entry name" value="Gfo/Idh/MocA_oxidrdct_glycsds"/>
</dbReference>
<dbReference type="FunFam" id="3.30.360.10:FF:000028">
    <property type="entry name" value="GLUCOSE-FRUCTOSE OXIDOREDUCTASE"/>
    <property type="match status" value="1"/>
</dbReference>
<reference evidence="5 6" key="1">
    <citation type="submission" date="2018-11" db="EMBL/GenBank/DDBJ databases">
        <title>Sequencing the genomes of 1000 actinobacteria strains.</title>
        <authorList>
            <person name="Klenk H.-P."/>
        </authorList>
    </citation>
    <scope>NUCLEOTIDE SEQUENCE [LARGE SCALE GENOMIC DNA]</scope>
    <source>
        <strain evidence="5 6">DSM 14418</strain>
    </source>
</reference>
<dbReference type="PANTHER" id="PTHR43818:SF11">
    <property type="entry name" value="BCDNA.GH03377"/>
    <property type="match status" value="1"/>
</dbReference>
<dbReference type="Gene3D" id="3.30.360.10">
    <property type="entry name" value="Dihydrodipicolinate Reductase, domain 2"/>
    <property type="match status" value="1"/>
</dbReference>
<dbReference type="Gene3D" id="3.40.50.720">
    <property type="entry name" value="NAD(P)-binding Rossmann-like Domain"/>
    <property type="match status" value="1"/>
</dbReference>
<keyword evidence="1" id="KW-0560">Oxidoreductase</keyword>
<gene>
    <name evidence="5" type="ORF">EDD32_1326</name>
</gene>
<feature type="domain" description="GFO/IDH/MocA-like oxidoreductase" evidence="4">
    <location>
        <begin position="148"/>
        <end position="287"/>
    </location>
</feature>
<dbReference type="GO" id="GO:0016491">
    <property type="term" value="F:oxidoreductase activity"/>
    <property type="evidence" value="ECO:0007669"/>
    <property type="project" value="UniProtKB-KW"/>
</dbReference>
<dbReference type="SUPFAM" id="SSF51735">
    <property type="entry name" value="NAD(P)-binding Rossmann-fold domains"/>
    <property type="match status" value="1"/>
</dbReference>
<dbReference type="PANTHER" id="PTHR43818">
    <property type="entry name" value="BCDNA.GH03377"/>
    <property type="match status" value="1"/>
</dbReference>
<organism evidence="5 6">
    <name type="scientific">Georgenia muralis</name>
    <dbReference type="NCBI Taxonomy" id="154117"/>
    <lineage>
        <taxon>Bacteria</taxon>
        <taxon>Bacillati</taxon>
        <taxon>Actinomycetota</taxon>
        <taxon>Actinomycetes</taxon>
        <taxon>Micrococcales</taxon>
        <taxon>Bogoriellaceae</taxon>
        <taxon>Georgenia</taxon>
    </lineage>
</organism>
<evidence type="ECO:0000313" key="5">
    <source>
        <dbReference type="EMBL" id="RPF26867.1"/>
    </source>
</evidence>
<sequence>MTTLRIAMNGITGRMGYRQHLVRSILPIRDAGGVELPDGSRVQVEPILVGRNENKLRELAELHGVEHWTTDLDGIIADPTVDIVFDASMTSLRPATLAKAMRAGKHIFTEKPTAETLEDAVELARLGEESGVTAGVVHDKLYLPGLVKLRRLVDEGFFGRILSMRGEFGYWVFEGDVQAAQRPSWNYRKEDGGGMTVDMFCHWNYVLEGILGSVESVTAKAVTHVPTRWDEKGQPYDATADDAAYGIFEVRTPDGDPVIAQINSSWAVRVYRDELVEFQIDGTHGSAVAGLNKCVAQQRGHTPKPVWNPDLPVTESFRDQWLEVPANADLDNGFKLQWEEFLGDVVAGRPHRYGLLSAARGVQLAELGLQSSAEGRRLEIPEITL</sequence>
<dbReference type="InterPro" id="IPR000683">
    <property type="entry name" value="Gfo/Idh/MocA-like_OxRdtase_N"/>
</dbReference>
<dbReference type="GO" id="GO:0000166">
    <property type="term" value="F:nucleotide binding"/>
    <property type="evidence" value="ECO:0007669"/>
    <property type="project" value="InterPro"/>
</dbReference>
<name>A0A3N4Z2Q7_9MICO</name>
<proteinExistence type="predicted"/>
<evidence type="ECO:0000259" key="3">
    <source>
        <dbReference type="Pfam" id="PF01408"/>
    </source>
</evidence>
<dbReference type="InterPro" id="IPR055170">
    <property type="entry name" value="GFO_IDH_MocA-like_dom"/>
</dbReference>
<dbReference type="SUPFAM" id="SSF55347">
    <property type="entry name" value="Glyceraldehyde-3-phosphate dehydrogenase-like, C-terminal domain"/>
    <property type="match status" value="1"/>
</dbReference>
<dbReference type="EMBL" id="RKRA01000001">
    <property type="protein sequence ID" value="RPF26867.1"/>
    <property type="molecule type" value="Genomic_DNA"/>
</dbReference>
<dbReference type="InterPro" id="IPR036291">
    <property type="entry name" value="NAD(P)-bd_dom_sf"/>
</dbReference>
<evidence type="ECO:0000259" key="4">
    <source>
        <dbReference type="Pfam" id="PF22725"/>
    </source>
</evidence>